<gene>
    <name evidence="1" type="ordered locus">GK0800</name>
</gene>
<keyword evidence="2" id="KW-1185">Reference proteome</keyword>
<dbReference type="Proteomes" id="UP000001172">
    <property type="component" value="Chromosome"/>
</dbReference>
<proteinExistence type="predicted"/>
<dbReference type="AlphaFoldDB" id="Q5L1U5"/>
<organism evidence="1 2">
    <name type="scientific">Geobacillus kaustophilus (strain HTA426)</name>
    <dbReference type="NCBI Taxonomy" id="235909"/>
    <lineage>
        <taxon>Bacteria</taxon>
        <taxon>Bacillati</taxon>
        <taxon>Bacillota</taxon>
        <taxon>Bacilli</taxon>
        <taxon>Bacillales</taxon>
        <taxon>Anoxybacillaceae</taxon>
        <taxon>Geobacillus</taxon>
        <taxon>Geobacillus thermoleovorans group</taxon>
    </lineage>
</organism>
<accession>Q5L1U5</accession>
<dbReference type="KEGG" id="gka:GK0800"/>
<dbReference type="EMBL" id="BA000043">
    <property type="protein sequence ID" value="BAD75085.1"/>
    <property type="molecule type" value="Genomic_DNA"/>
</dbReference>
<evidence type="ECO:0000313" key="1">
    <source>
        <dbReference type="EMBL" id="BAD75085.1"/>
    </source>
</evidence>
<sequence>MAGGRDALLAGSVKRFYAPIKPIPLSIVGHVAGCRKHQPTPIKMESLLDLRLYTCWNGASR</sequence>
<dbReference type="STRING" id="235909.GK0800"/>
<dbReference type="HOGENOM" id="CLU_2915948_0_0_9"/>
<name>Q5L1U5_GEOKA</name>
<reference evidence="1 2" key="1">
    <citation type="journal article" date="2004" name="Nucleic Acids Res.">
        <title>Thermoadaptation trait revealed by the genome sequence of thermophilic Geobacillus kaustophilus.</title>
        <authorList>
            <person name="Takami H."/>
            <person name="Takaki Y."/>
            <person name="Chee G.J."/>
            <person name="Nishi S."/>
            <person name="Shimamura S."/>
            <person name="Suzuki H."/>
            <person name="Matsui S."/>
            <person name="Uchiyama I."/>
        </authorList>
    </citation>
    <scope>NUCLEOTIDE SEQUENCE [LARGE SCALE GENOMIC DNA]</scope>
    <source>
        <strain evidence="1 2">HTA426</strain>
    </source>
</reference>
<evidence type="ECO:0000313" key="2">
    <source>
        <dbReference type="Proteomes" id="UP000001172"/>
    </source>
</evidence>
<protein>
    <submittedName>
        <fullName evidence="1">Uncharacterized protein</fullName>
    </submittedName>
</protein>